<dbReference type="Pfam" id="PF14024">
    <property type="entry name" value="DUF4240"/>
    <property type="match status" value="1"/>
</dbReference>
<dbReference type="Proteomes" id="UP000295146">
    <property type="component" value="Unassembled WGS sequence"/>
</dbReference>
<evidence type="ECO:0000259" key="1">
    <source>
        <dbReference type="Pfam" id="PF14024"/>
    </source>
</evidence>
<organism evidence="2 3">
    <name type="scientific">Kribbella pratensis</name>
    <dbReference type="NCBI Taxonomy" id="2512112"/>
    <lineage>
        <taxon>Bacteria</taxon>
        <taxon>Bacillati</taxon>
        <taxon>Actinomycetota</taxon>
        <taxon>Actinomycetes</taxon>
        <taxon>Propionibacteriales</taxon>
        <taxon>Kribbellaceae</taxon>
        <taxon>Kribbella</taxon>
    </lineage>
</organism>
<accession>A0A4R8CC17</accession>
<evidence type="ECO:0000313" key="2">
    <source>
        <dbReference type="EMBL" id="TDW71133.1"/>
    </source>
</evidence>
<dbReference type="RefSeq" id="WP_134106233.1">
    <property type="nucleotide sequence ID" value="NZ_SODP01000002.1"/>
</dbReference>
<protein>
    <submittedName>
        <fullName evidence="2">Uncharacterized protein DUF4240</fullName>
    </submittedName>
</protein>
<gene>
    <name evidence="2" type="ORF">EV653_5208</name>
</gene>
<comment type="caution">
    <text evidence="2">The sequence shown here is derived from an EMBL/GenBank/DDBJ whole genome shotgun (WGS) entry which is preliminary data.</text>
</comment>
<dbReference type="InterPro" id="IPR025334">
    <property type="entry name" value="DUF4240"/>
</dbReference>
<keyword evidence="3" id="KW-1185">Reference proteome</keyword>
<dbReference type="EMBL" id="SODP01000002">
    <property type="protein sequence ID" value="TDW71133.1"/>
    <property type="molecule type" value="Genomic_DNA"/>
</dbReference>
<dbReference type="OrthoDB" id="6200718at2"/>
<reference evidence="2 3" key="1">
    <citation type="submission" date="2019-03" db="EMBL/GenBank/DDBJ databases">
        <title>Genomic Encyclopedia of Type Strains, Phase III (KMG-III): the genomes of soil and plant-associated and newly described type strains.</title>
        <authorList>
            <person name="Whitman W."/>
        </authorList>
    </citation>
    <scope>NUCLEOTIDE SEQUENCE [LARGE SCALE GENOMIC DNA]</scope>
    <source>
        <strain evidence="2 3">VKM Ac-2573</strain>
    </source>
</reference>
<name>A0A4R8CC17_9ACTN</name>
<dbReference type="AlphaFoldDB" id="A0A4R8CC17"/>
<evidence type="ECO:0000313" key="3">
    <source>
        <dbReference type="Proteomes" id="UP000295146"/>
    </source>
</evidence>
<proteinExistence type="predicted"/>
<sequence>MDKDGFWDLVEDARASVDDTVADPDGVADALTKVLAAAEAEEIAGFGVELARLLVESYRWDLWAAAYLINSGASEDGFDSFRGWLIAQGREVWDAALAGPDSLADVVDEDRPEGFEGFDGEGMLHVGSHAYKNVTGDEAAYWKAVDANAPDTPDLPAGEEIDFDDPDDLETHLPRLAALYLEA</sequence>
<feature type="domain" description="DUF4240" evidence="1">
    <location>
        <begin position="1"/>
        <end position="132"/>
    </location>
</feature>